<proteinExistence type="predicted"/>
<protein>
    <submittedName>
        <fullName evidence="1">DUF4364 family protein</fullName>
    </submittedName>
</protein>
<name>A0A9D1XYN4_9FIRM</name>
<dbReference type="InterPro" id="IPR025374">
    <property type="entry name" value="DUF4364"/>
</dbReference>
<dbReference type="Pfam" id="PF14277">
    <property type="entry name" value="DUF4364"/>
    <property type="match status" value="1"/>
</dbReference>
<dbReference type="AlphaFoldDB" id="A0A9D1XYN4"/>
<gene>
    <name evidence="1" type="ORF">H9846_00900</name>
</gene>
<organism evidence="1 2">
    <name type="scientific">Candidatus Gemmiger excrementipullorum</name>
    <dbReference type="NCBI Taxonomy" id="2838610"/>
    <lineage>
        <taxon>Bacteria</taxon>
        <taxon>Bacillati</taxon>
        <taxon>Bacillota</taxon>
        <taxon>Clostridia</taxon>
        <taxon>Eubacteriales</taxon>
        <taxon>Gemmiger</taxon>
    </lineage>
</organism>
<comment type="caution">
    <text evidence="1">The sequence shown here is derived from an EMBL/GenBank/DDBJ whole genome shotgun (WGS) entry which is preliminary data.</text>
</comment>
<sequence>MAEAFTAGVKPGGLTDNTQIRILLCYLVKTAGPVSRDTLQGALLQEQLVNYFEFSDSLADVEKQQLVTLGEDAQYNITPKGATVADTLAYDLPRTVRESAIRAVMQIQRWRHKAAMNRARIEENDGAYEVWCAIGDMGSDVFRLQLAMPDSLTAETIKNNFTAHGSEIYAQVMDLLTQPSTEDDRPPEGLL</sequence>
<dbReference type="Proteomes" id="UP000886751">
    <property type="component" value="Unassembled WGS sequence"/>
</dbReference>
<accession>A0A9D1XYN4</accession>
<reference evidence="1" key="1">
    <citation type="journal article" date="2021" name="PeerJ">
        <title>Extensive microbial diversity within the chicken gut microbiome revealed by metagenomics and culture.</title>
        <authorList>
            <person name="Gilroy R."/>
            <person name="Ravi A."/>
            <person name="Getino M."/>
            <person name="Pursley I."/>
            <person name="Horton D.L."/>
            <person name="Alikhan N.F."/>
            <person name="Baker D."/>
            <person name="Gharbi K."/>
            <person name="Hall N."/>
            <person name="Watson M."/>
            <person name="Adriaenssens E.M."/>
            <person name="Foster-Nyarko E."/>
            <person name="Jarju S."/>
            <person name="Secka A."/>
            <person name="Antonio M."/>
            <person name="Oren A."/>
            <person name="Chaudhuri R.R."/>
            <person name="La Ragione R."/>
            <person name="Hildebrand F."/>
            <person name="Pallen M.J."/>
        </authorList>
    </citation>
    <scope>NUCLEOTIDE SEQUENCE</scope>
    <source>
        <strain evidence="1">ChiHecec2B26-7398</strain>
    </source>
</reference>
<evidence type="ECO:0000313" key="2">
    <source>
        <dbReference type="Proteomes" id="UP000886751"/>
    </source>
</evidence>
<dbReference type="EMBL" id="DXEI01000023">
    <property type="protein sequence ID" value="HIX94008.1"/>
    <property type="molecule type" value="Genomic_DNA"/>
</dbReference>
<reference evidence="1" key="2">
    <citation type="submission" date="2021-04" db="EMBL/GenBank/DDBJ databases">
        <authorList>
            <person name="Gilroy R."/>
        </authorList>
    </citation>
    <scope>NUCLEOTIDE SEQUENCE</scope>
    <source>
        <strain evidence="1">ChiHecec2B26-7398</strain>
    </source>
</reference>
<evidence type="ECO:0000313" key="1">
    <source>
        <dbReference type="EMBL" id="HIX94008.1"/>
    </source>
</evidence>